<evidence type="ECO:0000313" key="3">
    <source>
        <dbReference type="Proteomes" id="UP000056209"/>
    </source>
</evidence>
<dbReference type="GO" id="GO:0005524">
    <property type="term" value="F:ATP binding"/>
    <property type="evidence" value="ECO:0007669"/>
    <property type="project" value="InterPro"/>
</dbReference>
<name>A0A100HPV1_9DEIO</name>
<sequence>MAQHVPVRYVSQPSGYVLQGMPLVRQTFNACGPASITQVLEYYGIRVTQAAVSAQTRPTSRSYMTARAIVDYAPQVGMEARLFRGGSVQTVRSAIRNGLPLIVLQTQMIAGRSIPHWRVASGFDDARRLVYLMDPLLGYVTMPYADFERVWADHQGTFAVLYPPALRDVVRRAIG</sequence>
<protein>
    <submittedName>
        <fullName evidence="2">Peptidase C39</fullName>
    </submittedName>
</protein>
<comment type="caution">
    <text evidence="2">The sequence shown here is derived from an EMBL/GenBank/DDBJ whole genome shotgun (WGS) entry which is preliminary data.</text>
</comment>
<accession>A0A100HPV1</accession>
<dbReference type="GO" id="GO:0008233">
    <property type="term" value="F:peptidase activity"/>
    <property type="evidence" value="ECO:0007669"/>
    <property type="project" value="InterPro"/>
</dbReference>
<dbReference type="EMBL" id="BCMS01000003">
    <property type="protein sequence ID" value="GAQ23525.1"/>
    <property type="molecule type" value="Genomic_DNA"/>
</dbReference>
<dbReference type="GO" id="GO:0016020">
    <property type="term" value="C:membrane"/>
    <property type="evidence" value="ECO:0007669"/>
    <property type="project" value="InterPro"/>
</dbReference>
<dbReference type="GO" id="GO:0006508">
    <property type="term" value="P:proteolysis"/>
    <property type="evidence" value="ECO:0007669"/>
    <property type="project" value="InterPro"/>
</dbReference>
<proteinExistence type="predicted"/>
<dbReference type="InterPro" id="IPR039564">
    <property type="entry name" value="Peptidase_C39-like"/>
</dbReference>
<gene>
    <name evidence="2" type="ORF">DEIGR_310044</name>
</gene>
<reference evidence="3" key="1">
    <citation type="submission" date="2015-11" db="EMBL/GenBank/DDBJ databases">
        <title>Draft Genome Sequence of the Radioresistant Bacterium Deinococcus grandis, Isolated from Freshwater Fish in Japan.</title>
        <authorList>
            <person name="Satoh K."/>
            <person name="Onodera T."/>
            <person name="Omoso K."/>
            <person name="Takeda-Yano K."/>
            <person name="Katayama T."/>
            <person name="Oono Y."/>
            <person name="Narumi I."/>
        </authorList>
    </citation>
    <scope>NUCLEOTIDE SEQUENCE [LARGE SCALE GENOMIC DNA]</scope>
    <source>
        <strain evidence="3">ATCC 43672</strain>
    </source>
</reference>
<dbReference type="InterPro" id="IPR005074">
    <property type="entry name" value="Peptidase_C39"/>
</dbReference>
<dbReference type="SUPFAM" id="SSF54001">
    <property type="entry name" value="Cysteine proteinases"/>
    <property type="match status" value="1"/>
</dbReference>
<evidence type="ECO:0000313" key="2">
    <source>
        <dbReference type="EMBL" id="GAQ23525.1"/>
    </source>
</evidence>
<dbReference type="AlphaFoldDB" id="A0A100HPV1"/>
<dbReference type="PROSITE" id="PS50990">
    <property type="entry name" value="PEPTIDASE_C39"/>
    <property type="match status" value="1"/>
</dbReference>
<dbReference type="InterPro" id="IPR038765">
    <property type="entry name" value="Papain-like_cys_pep_sf"/>
</dbReference>
<dbReference type="Pfam" id="PF13529">
    <property type="entry name" value="Peptidase_C39_2"/>
    <property type="match status" value="1"/>
</dbReference>
<feature type="domain" description="Peptidase C39" evidence="1">
    <location>
        <begin position="25"/>
        <end position="158"/>
    </location>
</feature>
<organism evidence="2 3">
    <name type="scientific">Deinococcus grandis</name>
    <dbReference type="NCBI Taxonomy" id="57498"/>
    <lineage>
        <taxon>Bacteria</taxon>
        <taxon>Thermotogati</taxon>
        <taxon>Deinococcota</taxon>
        <taxon>Deinococci</taxon>
        <taxon>Deinococcales</taxon>
        <taxon>Deinococcaceae</taxon>
        <taxon>Deinococcus</taxon>
    </lineage>
</organism>
<keyword evidence="3" id="KW-1185">Reference proteome</keyword>
<evidence type="ECO:0000259" key="1">
    <source>
        <dbReference type="PROSITE" id="PS50990"/>
    </source>
</evidence>
<dbReference type="Proteomes" id="UP000056209">
    <property type="component" value="Unassembled WGS sequence"/>
</dbReference>
<dbReference type="Gene3D" id="3.90.70.10">
    <property type="entry name" value="Cysteine proteinases"/>
    <property type="match status" value="1"/>
</dbReference>